<organism evidence="2 3">
    <name type="scientific">Photobacterium rosenbergii</name>
    <dbReference type="NCBI Taxonomy" id="294936"/>
    <lineage>
        <taxon>Bacteria</taxon>
        <taxon>Pseudomonadati</taxon>
        <taxon>Pseudomonadota</taxon>
        <taxon>Gammaproteobacteria</taxon>
        <taxon>Vibrionales</taxon>
        <taxon>Vibrionaceae</taxon>
        <taxon>Photobacterium</taxon>
    </lineage>
</organism>
<evidence type="ECO:0000313" key="2">
    <source>
        <dbReference type="EMBL" id="MDV5168017.1"/>
    </source>
</evidence>
<feature type="signal peptide" evidence="1">
    <location>
        <begin position="1"/>
        <end position="30"/>
    </location>
</feature>
<accession>A0ABU3ZD36</accession>
<reference evidence="2 3" key="1">
    <citation type="submission" date="2023-10" db="EMBL/GenBank/DDBJ databases">
        <title>Marine bacteria isolated from horseshoe crab.</title>
        <authorList>
            <person name="Cheng T.H."/>
        </authorList>
    </citation>
    <scope>NUCLEOTIDE SEQUENCE [LARGE SCALE GENOMIC DNA]</scope>
    <source>
        <strain evidence="2 3">HSC6</strain>
    </source>
</reference>
<sequence>MKTKILNTFRKGAWPSIAFLASMQAASVWAFDEAPNTVQFRLEGCRNDGNPTLIPGGNTLPNTDGNFTCQDPSSLGGNDTPYTTGNLGKGWNELDYVPHRLIATNSNNGGTVEYNVLIAADNADSNGIEGYDEIFDVQIITAPDTQNVFSDPSCQLTVGSQQIDTSGTVTGGIQDVIYRELTITQGPGSTCVIDWANRLAIGASLFPGSSLQSYMFESEDFQKGKRTVPIPVKDIVAVGIRKNMTASSGEGVTWNVNKSVNPTNLDLGNTCDQQVDNSGEVKVTVEWSVIPSSADSVKVITNIFVSNSASRDVRADITDEIFGNINDGNGKKLLDVETFNNVLVPANSEIFVTHTYDIDAPPEDVSELSDKASAIIRDPAQPGNPPFSSEPIEVEFDLGDQIQIINDTSTTAVITEREKITGDSLVFSVDSLSDDLGDFIPSYSLGTERDSTDDPLVWESDTQNPVACNQDSGCVVDSVEFTKTVSVADGEIVAATGSLDDWVTLLASDGSSATSGTEMSPISVSVTSTALVDLDVQLIIPELDSGTLDCTVEVTNTGDFSQELTYNFTTSVNDITKTLENLEPDMYTATVKSCGDFIGEMMDSVTFDLSSEPTIEDCSDEIVLELEEPEVPSDPAFAAVDKVTFPAGGENGWQMVLIGPNTGVDGIVLTTSDGTPNQYETFQGDSSDFELITGSYTITEVPREGWVQTGSNNCEFDVELPDDSGKTFQCQFTNEKLGKIIIKKITKPKYGSGFSFMQDIDGSGSFILDHGQSKVFDDVEPGSYNVEEADPGPDFFLKQLVCTESVTENSQISVPNRVVDIELDPGETVECTYTNIEKGMVVIKKHTNGYPTEDKWLFTLYGPEVNTHAMTPPSKLDFGVKLIPNKVYKVCEIDIPQGWLPIWLVDSDKDGYPDERLDLEIKSADSPIIKWLGASKVFNPYYGKGYDNDGYQKFCVNFTVKPGQTFHFKVDNLNHGKDDKDYGDSEPKEDCYDTSKYGDFGSYHMEPSDYWSGSTYSGGCEK</sequence>
<name>A0ABU3ZD36_9GAMM</name>
<evidence type="ECO:0000313" key="3">
    <source>
        <dbReference type="Proteomes" id="UP001186452"/>
    </source>
</evidence>
<protein>
    <submittedName>
        <fullName evidence="2">Uncharacterized protein</fullName>
    </submittedName>
</protein>
<keyword evidence="3" id="KW-1185">Reference proteome</keyword>
<dbReference type="Gene3D" id="2.60.40.1140">
    <property type="entry name" value="Collagen-binding surface protein Cna, B-type domain"/>
    <property type="match status" value="1"/>
</dbReference>
<dbReference type="RefSeq" id="WP_317520658.1">
    <property type="nucleotide sequence ID" value="NZ_JAWJZI010000001.1"/>
</dbReference>
<evidence type="ECO:0000256" key="1">
    <source>
        <dbReference type="SAM" id="SignalP"/>
    </source>
</evidence>
<gene>
    <name evidence="2" type="ORF">R2X38_03250</name>
</gene>
<dbReference type="EMBL" id="JAWJZI010000001">
    <property type="protein sequence ID" value="MDV5168017.1"/>
    <property type="molecule type" value="Genomic_DNA"/>
</dbReference>
<comment type="caution">
    <text evidence="2">The sequence shown here is derived from an EMBL/GenBank/DDBJ whole genome shotgun (WGS) entry which is preliminary data.</text>
</comment>
<proteinExistence type="predicted"/>
<keyword evidence="1" id="KW-0732">Signal</keyword>
<feature type="chain" id="PRO_5046354102" evidence="1">
    <location>
        <begin position="31"/>
        <end position="1022"/>
    </location>
</feature>
<dbReference type="Proteomes" id="UP001186452">
    <property type="component" value="Unassembled WGS sequence"/>
</dbReference>